<evidence type="ECO:0000313" key="7">
    <source>
        <dbReference type="Proteomes" id="UP000824264"/>
    </source>
</evidence>
<keyword evidence="2 5" id="KW-0812">Transmembrane</keyword>
<evidence type="ECO:0000256" key="5">
    <source>
        <dbReference type="SAM" id="Phobius"/>
    </source>
</evidence>
<reference evidence="6" key="2">
    <citation type="submission" date="2021-04" db="EMBL/GenBank/DDBJ databases">
        <authorList>
            <person name="Gilroy R."/>
        </authorList>
    </citation>
    <scope>NUCLEOTIDE SEQUENCE</scope>
    <source>
        <strain evidence="6">ChiSxjej5B17-1746</strain>
    </source>
</reference>
<evidence type="ECO:0000256" key="1">
    <source>
        <dbReference type="ARBA" id="ARBA00004141"/>
    </source>
</evidence>
<feature type="transmembrane region" description="Helical" evidence="5">
    <location>
        <begin position="178"/>
        <end position="197"/>
    </location>
</feature>
<evidence type="ECO:0000256" key="4">
    <source>
        <dbReference type="ARBA" id="ARBA00023136"/>
    </source>
</evidence>
<dbReference type="EMBL" id="DXGI01000376">
    <property type="protein sequence ID" value="HIW79469.1"/>
    <property type="molecule type" value="Genomic_DNA"/>
</dbReference>
<name>A0A9D1U994_9BACT</name>
<gene>
    <name evidence="6" type="ORF">H9874_10060</name>
</gene>
<evidence type="ECO:0000256" key="2">
    <source>
        <dbReference type="ARBA" id="ARBA00022692"/>
    </source>
</evidence>
<dbReference type="InterPro" id="IPR023271">
    <property type="entry name" value="Aquaporin-like"/>
</dbReference>
<dbReference type="Proteomes" id="UP000824264">
    <property type="component" value="Unassembled WGS sequence"/>
</dbReference>
<feature type="transmembrane region" description="Helical" evidence="5">
    <location>
        <begin position="126"/>
        <end position="150"/>
    </location>
</feature>
<protein>
    <submittedName>
        <fullName evidence="6">Formate/nitrite transporter family protein</fullName>
    </submittedName>
</protein>
<evidence type="ECO:0000256" key="3">
    <source>
        <dbReference type="ARBA" id="ARBA00022989"/>
    </source>
</evidence>
<keyword evidence="4 5" id="KW-0472">Membrane</keyword>
<evidence type="ECO:0000313" key="6">
    <source>
        <dbReference type="EMBL" id="HIW79469.1"/>
    </source>
</evidence>
<dbReference type="Pfam" id="PF01226">
    <property type="entry name" value="Form_Nir_trans"/>
    <property type="match status" value="1"/>
</dbReference>
<dbReference type="Gene3D" id="1.20.1080.10">
    <property type="entry name" value="Glycerol uptake facilitator protein"/>
    <property type="match status" value="1"/>
</dbReference>
<feature type="transmembrane region" description="Helical" evidence="5">
    <location>
        <begin position="244"/>
        <end position="266"/>
    </location>
</feature>
<comment type="subcellular location">
    <subcellularLocation>
        <location evidence="1">Membrane</location>
        <topology evidence="1">Multi-pass membrane protein</topology>
    </subcellularLocation>
</comment>
<feature type="transmembrane region" description="Helical" evidence="5">
    <location>
        <begin position="204"/>
        <end position="224"/>
    </location>
</feature>
<accession>A0A9D1U994</accession>
<organism evidence="6 7">
    <name type="scientific">Candidatus Bilophila faecipullorum</name>
    <dbReference type="NCBI Taxonomy" id="2838482"/>
    <lineage>
        <taxon>Bacteria</taxon>
        <taxon>Pseudomonadati</taxon>
        <taxon>Thermodesulfobacteriota</taxon>
        <taxon>Desulfovibrionia</taxon>
        <taxon>Desulfovibrionales</taxon>
        <taxon>Desulfovibrionaceae</taxon>
        <taxon>Bilophila</taxon>
    </lineage>
</organism>
<sequence length="278" mass="30094">MLQKPNRRHCPSGPVTVEQLEETLPSAAAAVHEIIRREGEKEMRRDGLALLWSAFAAGLTLSTSFIAKGLLQAALPAGAAFSLVIAMGYSIGFILVVTARQQLFTENTITPILPLMTKPSLSRLRLVLRLWGIVLAGNLAGGALAAFIFVRLPVFSPEVLTQFSAIGRHMMRNTPWEMFTKGILSGWLIATMVWVLAGINYAKILMIFLITYLISAGGFTHTIVGSVEAFFLLFKGESDVASAVFRFGIPTLLGNIVGGTCIFALISHAQIRSDMADS</sequence>
<comment type="caution">
    <text evidence="6">The sequence shown here is derived from an EMBL/GenBank/DDBJ whole genome shotgun (WGS) entry which is preliminary data.</text>
</comment>
<feature type="transmembrane region" description="Helical" evidence="5">
    <location>
        <begin position="73"/>
        <end position="97"/>
    </location>
</feature>
<dbReference type="PANTHER" id="PTHR30520">
    <property type="entry name" value="FORMATE TRANSPORTER-RELATED"/>
    <property type="match status" value="1"/>
</dbReference>
<reference evidence="6" key="1">
    <citation type="journal article" date="2021" name="PeerJ">
        <title>Extensive microbial diversity within the chicken gut microbiome revealed by metagenomics and culture.</title>
        <authorList>
            <person name="Gilroy R."/>
            <person name="Ravi A."/>
            <person name="Getino M."/>
            <person name="Pursley I."/>
            <person name="Horton D.L."/>
            <person name="Alikhan N.F."/>
            <person name="Baker D."/>
            <person name="Gharbi K."/>
            <person name="Hall N."/>
            <person name="Watson M."/>
            <person name="Adriaenssens E.M."/>
            <person name="Foster-Nyarko E."/>
            <person name="Jarju S."/>
            <person name="Secka A."/>
            <person name="Antonio M."/>
            <person name="Oren A."/>
            <person name="Chaudhuri R.R."/>
            <person name="La Ragione R."/>
            <person name="Hildebrand F."/>
            <person name="Pallen M.J."/>
        </authorList>
    </citation>
    <scope>NUCLEOTIDE SEQUENCE</scope>
    <source>
        <strain evidence="6">ChiSxjej5B17-1746</strain>
    </source>
</reference>
<dbReference type="GO" id="GO:0015499">
    <property type="term" value="F:formate transmembrane transporter activity"/>
    <property type="evidence" value="ECO:0007669"/>
    <property type="project" value="TreeGrafter"/>
</dbReference>
<feature type="transmembrane region" description="Helical" evidence="5">
    <location>
        <begin position="47"/>
        <end position="67"/>
    </location>
</feature>
<dbReference type="InterPro" id="IPR000292">
    <property type="entry name" value="For/NO2_transpt"/>
</dbReference>
<proteinExistence type="predicted"/>
<dbReference type="GO" id="GO:0005886">
    <property type="term" value="C:plasma membrane"/>
    <property type="evidence" value="ECO:0007669"/>
    <property type="project" value="TreeGrafter"/>
</dbReference>
<keyword evidence="3 5" id="KW-1133">Transmembrane helix</keyword>
<dbReference type="PANTHER" id="PTHR30520:SF2">
    <property type="entry name" value="INNER MEMBRANE PROTEIN YFDC"/>
    <property type="match status" value="1"/>
</dbReference>
<dbReference type="AlphaFoldDB" id="A0A9D1U994"/>